<feature type="region of interest" description="Disordered" evidence="1">
    <location>
        <begin position="732"/>
        <end position="759"/>
    </location>
</feature>
<feature type="compositionally biased region" description="Polar residues" evidence="1">
    <location>
        <begin position="316"/>
        <end position="325"/>
    </location>
</feature>
<feature type="compositionally biased region" description="Acidic residues" evidence="1">
    <location>
        <begin position="1800"/>
        <end position="1812"/>
    </location>
</feature>
<protein>
    <submittedName>
        <fullName evidence="2">Uncharacterized protein</fullName>
    </submittedName>
</protein>
<feature type="compositionally biased region" description="Polar residues" evidence="1">
    <location>
        <begin position="601"/>
        <end position="613"/>
    </location>
</feature>
<feature type="compositionally biased region" description="Low complexity" evidence="1">
    <location>
        <begin position="27"/>
        <end position="39"/>
    </location>
</feature>
<comment type="caution">
    <text evidence="2">The sequence shown here is derived from an EMBL/GenBank/DDBJ whole genome shotgun (WGS) entry which is preliminary data.</text>
</comment>
<feature type="region of interest" description="Disordered" evidence="1">
    <location>
        <begin position="415"/>
        <end position="668"/>
    </location>
</feature>
<feature type="compositionally biased region" description="Pro residues" evidence="1">
    <location>
        <begin position="1"/>
        <end position="26"/>
    </location>
</feature>
<feature type="compositionally biased region" description="Polar residues" evidence="1">
    <location>
        <begin position="1438"/>
        <end position="1452"/>
    </location>
</feature>
<feature type="compositionally biased region" description="Acidic residues" evidence="1">
    <location>
        <begin position="1366"/>
        <end position="1378"/>
    </location>
</feature>
<feature type="compositionally biased region" description="Pro residues" evidence="1">
    <location>
        <begin position="352"/>
        <end position="363"/>
    </location>
</feature>
<feature type="compositionally biased region" description="Polar residues" evidence="1">
    <location>
        <begin position="637"/>
        <end position="654"/>
    </location>
</feature>
<sequence length="2471" mass="266625">MTPPRKPPPKPPPNAKQPPPPPPPPQNQASPSSSAPPSSMTDPAVESTPPLFGTFPDVASTQASSTMAQPPASSTMAQPPKLPQNSNPANAKRGPPSPAVASALPASEKNLNPKETVSSSNPRNSSNLTMAPPPSLNVSRPPHEHRNSSQPPVARTSSSQSSSWSAVAVPNSNKNHNNKFVTVDRKQNNRKYNKSMGAKSQHHHHRGRREHHQNRPRRVHNPQHHQQRSSNHQQPNWTMADRDWRQHGRSQQNQTNYRHPPARSQYARASSSQSRSTSQSADRVNDARASSSQSRSTSQSAVAAPKHNNKIKSTGKHASSNSTSRSADRVKQGTDTSHPSRPIDAAAAIQPTRPPTRPLPPVHPLLRDRWSPPPVVSSNASPMIQELAHALLNGTPNLQVSPSDQATENLAETILESQDNAEDNTLIKATVEAGSTASQHDSKTDSLDPSKDASTLDPSETASLDRTKPVSANMKSLQSRHGGLHRFINESPARDNRSRPPLQNSPSPTKDSAIVTTPTCLPVDRSKLPNKSPFVTTPRPHSRPASTNNPASFSMNGLQTITNSNRLTSSAVNQSPAPANQSRLPQPSFMDQQRRPPLSPSPTKDSPVVTTPTRLPVEKPKSPDTSPFEARAAPLPDSSSRSSPQQGTDTTINGASKPDAKPPSRSRNLLSNVATTVTGALQAATPNLVGQRLLASDPASPTIQNPTNSGSTLNSLQSRRGHLHRFINTVRASSRPAQPAAVSTTLGRQPTATSGNVDGTTTTISQLDLPVPQLGLLEPSTPPRVSRIGSFSPCPFDSDFPGISGLPHPPPPPPTNILDNPAALFDLFNRPSSEQSTISSDSVRDVDSVRDTTVDGNSMHGGNNTTSHLLGGFSFEEGADVSINTFDLLPSSTLGSSMNDSTVDMSASGTILESQDDAEAESSKPVSTAQVGSFAPTRRSRRRRRQKRRGPKGKINLDHIKSVTPAEAILAETEAFFAKKTKNDAPTKVAPPTQGPLQLPSQNNTVPDSAAAKPATTATHLVGDETLLIVGDTLSDTDAVTKIGEETMWIVRDEMTEQEWPVQQHDAVAVNRSGPGLGLDPSSEQSMDTAGYLERFFSTLDGSTDTLEPLGENVGGNNTTMRLLHGSTDTLELLRENVGGWSNFGSWISFGNLPGNLSFASGANHTMNDTSMDMSALFPTDFDASQNGRRRQRVERSQNVQDEEDLETSPSPTKRRRASEPTAHPRNNPPSPPTLNRRSPEPSPPVRDELQEALERFLQSREPQSEPRIPPPRTSRLLNPREFDFSIFDSPPRARTRGRNRWTSRSIRPGDLDFSILHRWNLELSARPTAGTLKAAPAATAPATLKAAPAPAQPTTPATRTTVVEDKEDGDDLEDAESGDALPTAAAAAAPTTRESGDRDSLNDSANLHVSATSTEEQHERSSSLEFSSFTSNDEQSESLVNSKSLTPNQLSPPVRDELQQNESSSSSNLDFNSFNSNDDPLVGSDIPLMPESPVGNLDESIDFEKTPARALVEGSNPRISDVSGITHVSDITHDNHKTDDETLEHDKTSSMDNEDVGEKPTADDKDKGQETSNDTNASAAKPTAKPGYLGPGGKNPRKRQASPSPALQQRPVVPLLGLEENEGGPPDDNNNSRSEHIDGATSGVAGRLGGTAFASWDADDSEQTVNPPKRRRLALTGQVQNLDGPPPARNPPQQPLNSDHLKKPSFVFRKLKSKHNFNPRKKDDSDSEDSDDDDNGTRMHGHKAKRPTDGASRRVKSHHKDSDDDGSDEDDSDDEGDTPKSGSNGAPKDCRVGKKRPDGDDDDDDSSDDDDTPKSGSNGAPKDCSVAKKRPDGDDDDDDSSDDEDTPKSRSGSNGNPKDCSDDDDEDASGSRAPKDGRNPLEDDDNEPMDGTKSNDEPMSLPDDSRAVSATMDDNSFARAIESALGSATDPLTDQNNKSSSDDLHDSDDLVTPGGGGDNQSSGSNSDTDAPASGSGSTNSDDADAPASGSGSTNSDDFGTPLGASGSFEVPATDDAGTEAISDDNNARASALGSEAEPSTQAPASGPSDDDRQLDSREWQAMKDEQSKTKELERIGAGGTPKPCFKERLSKLNDLHDKMKKELRERKRLRKGRDKGRGNGLPACCQAYARHEDLCRLLVPGVIVQIRWDAQQSKWLIGYYGATGDIMEYHLSDQCIQFLLMPRAYRLIQESIQQNPGGWKNVPVEYQYLFVRTLTFTKSRPRADGGVEMQDCSTSQAADINVSYDAQDKFCMNAEWQKAGDTVEALSKDLKEDIDKRREAQDPIFRLMKVGCAAPTEDVDLDFFQGKGNQRVELEFVQKRNAQTCIACTAASLVYLLGMTRKAKKLFGRLIKQLRLAQQASGSEYLTFSEEFVSKSVGIICSTLDCAQVALSDPEFDPLEHPTNHPVLVKLRTDNCQHVVAFYDGILIEPSLEHGLKITKKNLDWVCGGTTGDYKGIDWAFKLEIKKIDE</sequence>
<feature type="compositionally biased region" description="Basic residues" evidence="1">
    <location>
        <begin position="1710"/>
        <end position="1720"/>
    </location>
</feature>
<feature type="region of interest" description="Disordered" evidence="1">
    <location>
        <begin position="982"/>
        <end position="1010"/>
    </location>
</feature>
<feature type="compositionally biased region" description="Polar residues" evidence="1">
    <location>
        <begin position="452"/>
        <end position="462"/>
    </location>
</feature>
<proteinExistence type="predicted"/>
<name>A0A9N8H7X2_9STRA</name>
<feature type="region of interest" description="Disordered" evidence="1">
    <location>
        <begin position="1343"/>
        <end position="1500"/>
    </location>
</feature>
<organism evidence="2 3">
    <name type="scientific">Seminavis robusta</name>
    <dbReference type="NCBI Taxonomy" id="568900"/>
    <lineage>
        <taxon>Eukaryota</taxon>
        <taxon>Sar</taxon>
        <taxon>Stramenopiles</taxon>
        <taxon>Ochrophyta</taxon>
        <taxon>Bacillariophyta</taxon>
        <taxon>Bacillariophyceae</taxon>
        <taxon>Bacillariophycidae</taxon>
        <taxon>Naviculales</taxon>
        <taxon>Naviculaceae</taxon>
        <taxon>Seminavis</taxon>
    </lineage>
</organism>
<dbReference type="EMBL" id="CAICTM010000196">
    <property type="protein sequence ID" value="CAB9504431.1"/>
    <property type="molecule type" value="Genomic_DNA"/>
</dbReference>
<keyword evidence="3" id="KW-1185">Reference proteome</keyword>
<feature type="compositionally biased region" description="Basic and acidic residues" evidence="1">
    <location>
        <begin position="1557"/>
        <end position="1570"/>
    </location>
</feature>
<feature type="compositionally biased region" description="Polar residues" evidence="1">
    <location>
        <begin position="170"/>
        <end position="180"/>
    </location>
</feature>
<feature type="compositionally biased region" description="Polar residues" evidence="1">
    <location>
        <begin position="995"/>
        <end position="1007"/>
    </location>
</feature>
<feature type="compositionally biased region" description="Low complexity" evidence="1">
    <location>
        <begin position="1343"/>
        <end position="1362"/>
    </location>
</feature>
<reference evidence="2" key="1">
    <citation type="submission" date="2020-06" db="EMBL/GenBank/DDBJ databases">
        <authorList>
            <consortium name="Plant Systems Biology data submission"/>
        </authorList>
    </citation>
    <scope>NUCLEOTIDE SEQUENCE</scope>
    <source>
        <strain evidence="2">D6</strain>
    </source>
</reference>
<feature type="compositionally biased region" description="Low complexity" evidence="1">
    <location>
        <begin position="262"/>
        <end position="304"/>
    </location>
</feature>
<evidence type="ECO:0000256" key="1">
    <source>
        <dbReference type="SAM" id="MobiDB-lite"/>
    </source>
</evidence>
<feature type="region of interest" description="Disordered" evidence="1">
    <location>
        <begin position="1178"/>
        <end position="1304"/>
    </location>
</feature>
<feature type="compositionally biased region" description="Polar residues" evidence="1">
    <location>
        <begin position="501"/>
        <end position="519"/>
    </location>
</feature>
<gene>
    <name evidence="2" type="ORF">SEMRO_197_G083710.1</name>
</gene>
<evidence type="ECO:0000313" key="2">
    <source>
        <dbReference type="EMBL" id="CAB9504431.1"/>
    </source>
</evidence>
<feature type="compositionally biased region" description="Pro residues" evidence="1">
    <location>
        <begin position="1685"/>
        <end position="1695"/>
    </location>
</feature>
<feature type="compositionally biased region" description="Acidic residues" evidence="1">
    <location>
        <begin position="1834"/>
        <end position="1846"/>
    </location>
</feature>
<feature type="compositionally biased region" description="Polar residues" evidence="1">
    <location>
        <begin position="544"/>
        <end position="591"/>
    </location>
</feature>
<feature type="compositionally biased region" description="Basic and acidic residues" evidence="1">
    <location>
        <begin position="1246"/>
        <end position="1265"/>
    </location>
</feature>
<dbReference type="Proteomes" id="UP001153069">
    <property type="component" value="Unassembled WGS sequence"/>
</dbReference>
<feature type="compositionally biased region" description="Basic residues" evidence="1">
    <location>
        <begin position="200"/>
        <end position="227"/>
    </location>
</feature>
<feature type="compositionally biased region" description="Low complexity" evidence="1">
    <location>
        <begin position="1461"/>
        <end position="1480"/>
    </location>
</feature>
<evidence type="ECO:0000313" key="3">
    <source>
        <dbReference type="Proteomes" id="UP001153069"/>
    </source>
</evidence>
<feature type="compositionally biased region" description="Basic residues" evidence="1">
    <location>
        <begin position="938"/>
        <end position="952"/>
    </location>
</feature>
<feature type="region of interest" description="Disordered" evidence="1">
    <location>
        <begin position="1513"/>
        <end position="2055"/>
    </location>
</feature>
<feature type="compositionally biased region" description="Polar residues" evidence="1">
    <location>
        <begin position="59"/>
        <end position="89"/>
    </location>
</feature>
<feature type="compositionally biased region" description="Acidic residues" evidence="1">
    <location>
        <begin position="1726"/>
        <end position="1735"/>
    </location>
</feature>
<feature type="compositionally biased region" description="Polar residues" evidence="1">
    <location>
        <begin position="109"/>
        <end position="129"/>
    </location>
</feature>
<feature type="compositionally biased region" description="Polar residues" evidence="1">
    <location>
        <begin position="699"/>
        <end position="716"/>
    </location>
</feature>
<feature type="region of interest" description="Disordered" evidence="1">
    <location>
        <begin position="1"/>
        <end position="366"/>
    </location>
</feature>
<accession>A0A9N8H7X2</accession>
<feature type="compositionally biased region" description="Acidic residues" evidence="1">
    <location>
        <begin position="1764"/>
        <end position="1777"/>
    </location>
</feature>
<feature type="compositionally biased region" description="Basic and acidic residues" evidence="1">
    <location>
        <begin position="1789"/>
        <end position="1799"/>
    </location>
</feature>
<feature type="region of interest" description="Disordered" evidence="1">
    <location>
        <begin position="697"/>
        <end position="716"/>
    </location>
</feature>
<feature type="compositionally biased region" description="Low complexity" evidence="1">
    <location>
        <begin position="1381"/>
        <end position="1393"/>
    </location>
</feature>
<feature type="region of interest" description="Disordered" evidence="1">
    <location>
        <begin position="914"/>
        <end position="958"/>
    </location>
</feature>
<feature type="compositionally biased region" description="Polar residues" evidence="1">
    <location>
        <begin position="1403"/>
        <end position="1415"/>
    </location>
</feature>
<feature type="compositionally biased region" description="Basic and acidic residues" evidence="1">
    <location>
        <begin position="1531"/>
        <end position="1550"/>
    </location>
</feature>
<feature type="compositionally biased region" description="Basic and acidic residues" evidence="1">
    <location>
        <begin position="440"/>
        <end position="451"/>
    </location>
</feature>